<dbReference type="Proteomes" id="UP000641646">
    <property type="component" value="Unassembled WGS sequence"/>
</dbReference>
<organism evidence="1 2">
    <name type="scientific">Aerosakkonema funiforme FACHB-1375</name>
    <dbReference type="NCBI Taxonomy" id="2949571"/>
    <lineage>
        <taxon>Bacteria</taxon>
        <taxon>Bacillati</taxon>
        <taxon>Cyanobacteriota</taxon>
        <taxon>Cyanophyceae</taxon>
        <taxon>Oscillatoriophycideae</taxon>
        <taxon>Aerosakkonematales</taxon>
        <taxon>Aerosakkonemataceae</taxon>
        <taxon>Aerosakkonema</taxon>
    </lineage>
</organism>
<protein>
    <submittedName>
        <fullName evidence="1">Uncharacterized protein</fullName>
    </submittedName>
</protein>
<gene>
    <name evidence="1" type="ORF">H6G03_21680</name>
</gene>
<accession>A0A926ZHT3</accession>
<evidence type="ECO:0000313" key="1">
    <source>
        <dbReference type="EMBL" id="MBD2183638.1"/>
    </source>
</evidence>
<dbReference type="EMBL" id="JACJPW010000061">
    <property type="protein sequence ID" value="MBD2183638.1"/>
    <property type="molecule type" value="Genomic_DNA"/>
</dbReference>
<dbReference type="RefSeq" id="WP_190468409.1">
    <property type="nucleotide sequence ID" value="NZ_JACJPW010000061.1"/>
</dbReference>
<proteinExistence type="predicted"/>
<name>A0A926ZHT3_9CYAN</name>
<dbReference type="AlphaFoldDB" id="A0A926ZHT3"/>
<reference evidence="1" key="2">
    <citation type="submission" date="2020-08" db="EMBL/GenBank/DDBJ databases">
        <authorList>
            <person name="Chen M."/>
            <person name="Teng W."/>
            <person name="Zhao L."/>
            <person name="Hu C."/>
            <person name="Zhou Y."/>
            <person name="Han B."/>
            <person name="Song L."/>
            <person name="Shu W."/>
        </authorList>
    </citation>
    <scope>NUCLEOTIDE SEQUENCE</scope>
    <source>
        <strain evidence="1">FACHB-1375</strain>
    </source>
</reference>
<evidence type="ECO:0000313" key="2">
    <source>
        <dbReference type="Proteomes" id="UP000641646"/>
    </source>
</evidence>
<reference evidence="1" key="1">
    <citation type="journal article" date="2015" name="ISME J.">
        <title>Draft Genome Sequence of Streptomyces incarnatus NRRL8089, which Produces the Nucleoside Antibiotic Sinefungin.</title>
        <authorList>
            <person name="Oshima K."/>
            <person name="Hattori M."/>
            <person name="Shimizu H."/>
            <person name="Fukuda K."/>
            <person name="Nemoto M."/>
            <person name="Inagaki K."/>
            <person name="Tamura T."/>
        </authorList>
    </citation>
    <scope>NUCLEOTIDE SEQUENCE</scope>
    <source>
        <strain evidence="1">FACHB-1375</strain>
    </source>
</reference>
<feature type="non-terminal residue" evidence="1">
    <location>
        <position position="1"/>
    </location>
</feature>
<sequence>RQLLQYICTTWVSDRIPASALTKVNTVSITFVRLLTCRYVAATQHSRASAMLDVCAKTCYSYKEVRV</sequence>
<keyword evidence="2" id="KW-1185">Reference proteome</keyword>
<comment type="caution">
    <text evidence="1">The sequence shown here is derived from an EMBL/GenBank/DDBJ whole genome shotgun (WGS) entry which is preliminary data.</text>
</comment>